<comment type="caution">
    <text evidence="10">The sequence shown here is derived from an EMBL/GenBank/DDBJ whole genome shotgun (WGS) entry which is preliminary data.</text>
</comment>
<feature type="domain" description="Histidine kinase" evidence="8">
    <location>
        <begin position="332"/>
        <end position="546"/>
    </location>
</feature>
<dbReference type="InterPro" id="IPR000014">
    <property type="entry name" value="PAS"/>
</dbReference>
<dbReference type="InterPro" id="IPR004358">
    <property type="entry name" value="Sig_transdc_His_kin-like_C"/>
</dbReference>
<evidence type="ECO:0000256" key="1">
    <source>
        <dbReference type="ARBA" id="ARBA00000085"/>
    </source>
</evidence>
<evidence type="ECO:0000256" key="3">
    <source>
        <dbReference type="ARBA" id="ARBA00022553"/>
    </source>
</evidence>
<evidence type="ECO:0000259" key="9">
    <source>
        <dbReference type="PROSITE" id="PS50112"/>
    </source>
</evidence>
<dbReference type="Proteomes" id="UP001501337">
    <property type="component" value="Unassembled WGS sequence"/>
</dbReference>
<dbReference type="EMBL" id="BAABBO010000007">
    <property type="protein sequence ID" value="GAA3957605.1"/>
    <property type="molecule type" value="Genomic_DNA"/>
</dbReference>
<dbReference type="SUPFAM" id="SSF55785">
    <property type="entry name" value="PYP-like sensor domain (PAS domain)"/>
    <property type="match status" value="1"/>
</dbReference>
<keyword evidence="7" id="KW-0472">Membrane</keyword>
<protein>
    <recommendedName>
        <fullName evidence="2">histidine kinase</fullName>
        <ecNumber evidence="2">2.7.13.3</ecNumber>
    </recommendedName>
</protein>
<dbReference type="EC" id="2.7.13.3" evidence="2"/>
<dbReference type="SMART" id="SM00387">
    <property type="entry name" value="HATPase_c"/>
    <property type="match status" value="1"/>
</dbReference>
<sequence length="551" mass="62756">MSSWAEYFGVNFMPHGHCYLWRDDLLLLHTISDSLIVISYYSIPIALWVLVKKRKDLAFDWMFILFATFILACGTTHLIEIWNTWNGNYYLEGLAKAVTAAASVITAVLLWPLIPKLLELPSPAALRTSNDLLRQEINRREDTELALRRSGEELEARVAERTRQLEIAKQALEEEVRERRAAEERFRGLFQASPNGVMLIDEHDTIQLANLQAGTIFGYHTEDLKGMRMQQLIPSGYDGVHALVLQERLTNADANGAVVKTLGVEEGLIGIRQDAKRVPLEIDLSPLDTDVEVSVIASVVDITGRQRLEESVRQRNHDLQNMNYELQHFAFIASHDLREPLRKVLSFGRLLVTGRYGSLDEKGQEFTGYMLEAAERMQALLDSLLTYSRVTSKARPFEEVELNEVIADVRDDLQLAIVESRADIQCSILTSIDGDQTQLRQLFQNLISNSLKYRRPDVAPVIKIEGAVDREHYLIRVSDNGIGIDAVYREQIFDVFKRLHNRDEYEGTGMGLAICRKIVERHRGEIHVIDQVEQGTCFEVRLPVEQRSDSV</sequence>
<evidence type="ECO:0000313" key="11">
    <source>
        <dbReference type="Proteomes" id="UP001501337"/>
    </source>
</evidence>
<evidence type="ECO:0000256" key="4">
    <source>
        <dbReference type="ARBA" id="ARBA00022679"/>
    </source>
</evidence>
<dbReference type="SMART" id="SM00091">
    <property type="entry name" value="PAS"/>
    <property type="match status" value="1"/>
</dbReference>
<dbReference type="SUPFAM" id="SSF47384">
    <property type="entry name" value="Homodimeric domain of signal transducing histidine kinase"/>
    <property type="match status" value="1"/>
</dbReference>
<feature type="domain" description="PAS" evidence="9">
    <location>
        <begin position="182"/>
        <end position="252"/>
    </location>
</feature>
<keyword evidence="7" id="KW-1133">Transmembrane helix</keyword>
<dbReference type="Pfam" id="PF00512">
    <property type="entry name" value="HisKA"/>
    <property type="match status" value="1"/>
</dbReference>
<keyword evidence="6" id="KW-0175">Coiled coil</keyword>
<reference evidence="11" key="1">
    <citation type="journal article" date="2019" name="Int. J. Syst. Evol. Microbiol.">
        <title>The Global Catalogue of Microorganisms (GCM) 10K type strain sequencing project: providing services to taxonomists for standard genome sequencing and annotation.</title>
        <authorList>
            <consortium name="The Broad Institute Genomics Platform"/>
            <consortium name="The Broad Institute Genome Sequencing Center for Infectious Disease"/>
            <person name="Wu L."/>
            <person name="Ma J."/>
        </authorList>
    </citation>
    <scope>NUCLEOTIDE SEQUENCE [LARGE SCALE GENOMIC DNA]</scope>
    <source>
        <strain evidence="11">JCM 17555</strain>
    </source>
</reference>
<dbReference type="InterPro" id="IPR052162">
    <property type="entry name" value="Sensor_kinase/Photoreceptor"/>
</dbReference>
<organism evidence="10 11">
    <name type="scientific">Allohahella marinimesophila</name>
    <dbReference type="NCBI Taxonomy" id="1054972"/>
    <lineage>
        <taxon>Bacteria</taxon>
        <taxon>Pseudomonadati</taxon>
        <taxon>Pseudomonadota</taxon>
        <taxon>Gammaproteobacteria</taxon>
        <taxon>Oceanospirillales</taxon>
        <taxon>Hahellaceae</taxon>
        <taxon>Allohahella</taxon>
    </lineage>
</organism>
<dbReference type="Pfam" id="PF13426">
    <property type="entry name" value="PAS_9"/>
    <property type="match status" value="1"/>
</dbReference>
<evidence type="ECO:0000256" key="7">
    <source>
        <dbReference type="SAM" id="Phobius"/>
    </source>
</evidence>
<dbReference type="InterPro" id="IPR003594">
    <property type="entry name" value="HATPase_dom"/>
</dbReference>
<dbReference type="InterPro" id="IPR003661">
    <property type="entry name" value="HisK_dim/P_dom"/>
</dbReference>
<dbReference type="InterPro" id="IPR058544">
    <property type="entry name" value="ETR1_N"/>
</dbReference>
<dbReference type="PANTHER" id="PTHR43304">
    <property type="entry name" value="PHYTOCHROME-LIKE PROTEIN CPH1"/>
    <property type="match status" value="1"/>
</dbReference>
<feature type="transmembrane region" description="Helical" evidence="7">
    <location>
        <begin position="26"/>
        <end position="51"/>
    </location>
</feature>
<dbReference type="SUPFAM" id="SSF55874">
    <property type="entry name" value="ATPase domain of HSP90 chaperone/DNA topoisomerase II/histidine kinase"/>
    <property type="match status" value="1"/>
</dbReference>
<feature type="transmembrane region" description="Helical" evidence="7">
    <location>
        <begin position="63"/>
        <end position="82"/>
    </location>
</feature>
<dbReference type="Pfam" id="PF02518">
    <property type="entry name" value="HATPase_c"/>
    <property type="match status" value="1"/>
</dbReference>
<dbReference type="Gene3D" id="1.10.287.130">
    <property type="match status" value="1"/>
</dbReference>
<keyword evidence="4" id="KW-0808">Transferase</keyword>
<keyword evidence="7" id="KW-0812">Transmembrane</keyword>
<comment type="catalytic activity">
    <reaction evidence="1">
        <text>ATP + protein L-histidine = ADP + protein N-phospho-L-histidine.</text>
        <dbReference type="EC" id="2.7.13.3"/>
    </reaction>
</comment>
<dbReference type="InterPro" id="IPR036097">
    <property type="entry name" value="HisK_dim/P_sf"/>
</dbReference>
<dbReference type="PRINTS" id="PR00344">
    <property type="entry name" value="BCTRLSENSOR"/>
</dbReference>
<dbReference type="Pfam" id="PF25487">
    <property type="entry name" value="ETR1_N"/>
    <property type="match status" value="1"/>
</dbReference>
<dbReference type="Gene3D" id="3.30.450.20">
    <property type="entry name" value="PAS domain"/>
    <property type="match status" value="1"/>
</dbReference>
<feature type="coiled-coil region" evidence="6">
    <location>
        <begin position="151"/>
        <end position="185"/>
    </location>
</feature>
<dbReference type="CDD" id="cd00130">
    <property type="entry name" value="PAS"/>
    <property type="match status" value="1"/>
</dbReference>
<dbReference type="InterPro" id="IPR005467">
    <property type="entry name" value="His_kinase_dom"/>
</dbReference>
<keyword evidence="3" id="KW-0597">Phosphoprotein</keyword>
<dbReference type="SMART" id="SM00388">
    <property type="entry name" value="HisKA"/>
    <property type="match status" value="1"/>
</dbReference>
<evidence type="ECO:0000256" key="6">
    <source>
        <dbReference type="SAM" id="Coils"/>
    </source>
</evidence>
<evidence type="ECO:0000313" key="10">
    <source>
        <dbReference type="EMBL" id="GAA3957605.1"/>
    </source>
</evidence>
<dbReference type="CDD" id="cd00082">
    <property type="entry name" value="HisKA"/>
    <property type="match status" value="1"/>
</dbReference>
<dbReference type="NCBIfam" id="TIGR00229">
    <property type="entry name" value="sensory_box"/>
    <property type="match status" value="1"/>
</dbReference>
<evidence type="ECO:0000256" key="5">
    <source>
        <dbReference type="ARBA" id="ARBA00022777"/>
    </source>
</evidence>
<dbReference type="Gene3D" id="3.30.565.10">
    <property type="entry name" value="Histidine kinase-like ATPase, C-terminal domain"/>
    <property type="match status" value="1"/>
</dbReference>
<dbReference type="PANTHER" id="PTHR43304:SF1">
    <property type="entry name" value="PAC DOMAIN-CONTAINING PROTEIN"/>
    <property type="match status" value="1"/>
</dbReference>
<accession>A0ABP7P0L2</accession>
<name>A0ABP7P0L2_9GAMM</name>
<dbReference type="RefSeq" id="WP_344804929.1">
    <property type="nucleotide sequence ID" value="NZ_BAABBO010000007.1"/>
</dbReference>
<proteinExistence type="predicted"/>
<evidence type="ECO:0000259" key="8">
    <source>
        <dbReference type="PROSITE" id="PS50109"/>
    </source>
</evidence>
<dbReference type="PROSITE" id="PS50112">
    <property type="entry name" value="PAS"/>
    <property type="match status" value="1"/>
</dbReference>
<keyword evidence="5" id="KW-0418">Kinase</keyword>
<keyword evidence="11" id="KW-1185">Reference proteome</keyword>
<evidence type="ECO:0000256" key="2">
    <source>
        <dbReference type="ARBA" id="ARBA00012438"/>
    </source>
</evidence>
<dbReference type="InterPro" id="IPR036890">
    <property type="entry name" value="HATPase_C_sf"/>
</dbReference>
<gene>
    <name evidence="10" type="ORF">GCM10022278_15150</name>
</gene>
<dbReference type="PROSITE" id="PS50109">
    <property type="entry name" value="HIS_KIN"/>
    <property type="match status" value="1"/>
</dbReference>
<dbReference type="InterPro" id="IPR035965">
    <property type="entry name" value="PAS-like_dom_sf"/>
</dbReference>